<dbReference type="PANTHER" id="PTHR46825">
    <property type="entry name" value="D-ALANYL-D-ALANINE-CARBOXYPEPTIDASE/ENDOPEPTIDASE AMPH"/>
    <property type="match status" value="1"/>
</dbReference>
<name>A0ABW0I5M5_9BACL</name>
<dbReference type="EMBL" id="JBHSMI010000056">
    <property type="protein sequence ID" value="MFC5406567.1"/>
    <property type="molecule type" value="Genomic_DNA"/>
</dbReference>
<dbReference type="GO" id="GO:0016787">
    <property type="term" value="F:hydrolase activity"/>
    <property type="evidence" value="ECO:0007669"/>
    <property type="project" value="UniProtKB-KW"/>
</dbReference>
<dbReference type="Proteomes" id="UP001596113">
    <property type="component" value="Unassembled WGS sequence"/>
</dbReference>
<comment type="subcellular location">
    <subcellularLocation>
        <location evidence="1">Membrane</location>
    </subcellularLocation>
</comment>
<comment type="caution">
    <text evidence="4">The sequence shown here is derived from an EMBL/GenBank/DDBJ whole genome shotgun (WGS) entry which is preliminary data.</text>
</comment>
<dbReference type="InterPro" id="IPR050491">
    <property type="entry name" value="AmpC-like"/>
</dbReference>
<dbReference type="EC" id="3.-.-.-" evidence="4"/>
<dbReference type="Pfam" id="PF00144">
    <property type="entry name" value="Beta-lactamase"/>
    <property type="match status" value="1"/>
</dbReference>
<gene>
    <name evidence="4" type="ORF">ACFPOF_27865</name>
</gene>
<proteinExistence type="predicted"/>
<dbReference type="InterPro" id="IPR001466">
    <property type="entry name" value="Beta-lactam-related"/>
</dbReference>
<sequence length="332" mass="36771">MPNITETIEEYLKNFDSNSTLSGTVLISKQNEILISKGYGKASYELGVPNYPNSKFRIGSITKTFTAVSVLQLVEKGLIGLDDCINRYFPTQQGGDKITISNLLSHTSGIQSYTDSPLMIEWSKNNSSPDEIFKRFSKLELNTIPGTEFSYSNSNYCILGMLIEKITDQPYDRVLKETIFDALGMYESEVETPLKIIKNLSSGYELDLSKSLIQAPYLNTTNAFASGDILSTAADLHIWDEALHSDKLITSDLKSKMYKPFLEHSQYGFGWFVQDTPFGKLAFHSGGITGYSSMLLRFLDSGVTVIVLNNVSTDISELSKGLAVIAHGSSFT</sequence>
<evidence type="ECO:0000313" key="4">
    <source>
        <dbReference type="EMBL" id="MFC5406567.1"/>
    </source>
</evidence>
<accession>A0ABW0I5M5</accession>
<dbReference type="PANTHER" id="PTHR46825:SF11">
    <property type="entry name" value="PENICILLIN-BINDING PROTEIN 4"/>
    <property type="match status" value="1"/>
</dbReference>
<evidence type="ECO:0000256" key="1">
    <source>
        <dbReference type="ARBA" id="ARBA00004370"/>
    </source>
</evidence>
<keyword evidence="5" id="KW-1185">Reference proteome</keyword>
<feature type="domain" description="Beta-lactamase-related" evidence="3">
    <location>
        <begin position="13"/>
        <end position="315"/>
    </location>
</feature>
<keyword evidence="2" id="KW-0472">Membrane</keyword>
<organism evidence="4 5">
    <name type="scientific">Cohnella soli</name>
    <dbReference type="NCBI Taxonomy" id="425005"/>
    <lineage>
        <taxon>Bacteria</taxon>
        <taxon>Bacillati</taxon>
        <taxon>Bacillota</taxon>
        <taxon>Bacilli</taxon>
        <taxon>Bacillales</taxon>
        <taxon>Paenibacillaceae</taxon>
        <taxon>Cohnella</taxon>
    </lineage>
</organism>
<evidence type="ECO:0000313" key="5">
    <source>
        <dbReference type="Proteomes" id="UP001596113"/>
    </source>
</evidence>
<dbReference type="Gene3D" id="3.40.710.10">
    <property type="entry name" value="DD-peptidase/beta-lactamase superfamily"/>
    <property type="match status" value="1"/>
</dbReference>
<dbReference type="InterPro" id="IPR012338">
    <property type="entry name" value="Beta-lactam/transpept-like"/>
</dbReference>
<dbReference type="RefSeq" id="WP_378138665.1">
    <property type="nucleotide sequence ID" value="NZ_JBHSMI010000056.1"/>
</dbReference>
<evidence type="ECO:0000256" key="2">
    <source>
        <dbReference type="ARBA" id="ARBA00023136"/>
    </source>
</evidence>
<keyword evidence="4" id="KW-0378">Hydrolase</keyword>
<reference evidence="5" key="1">
    <citation type="journal article" date="2019" name="Int. J. Syst. Evol. Microbiol.">
        <title>The Global Catalogue of Microorganisms (GCM) 10K type strain sequencing project: providing services to taxonomists for standard genome sequencing and annotation.</title>
        <authorList>
            <consortium name="The Broad Institute Genomics Platform"/>
            <consortium name="The Broad Institute Genome Sequencing Center for Infectious Disease"/>
            <person name="Wu L."/>
            <person name="Ma J."/>
        </authorList>
    </citation>
    <scope>NUCLEOTIDE SEQUENCE [LARGE SCALE GENOMIC DNA]</scope>
    <source>
        <strain evidence="5">CGMCC 1.18575</strain>
    </source>
</reference>
<dbReference type="SUPFAM" id="SSF56601">
    <property type="entry name" value="beta-lactamase/transpeptidase-like"/>
    <property type="match status" value="1"/>
</dbReference>
<protein>
    <submittedName>
        <fullName evidence="4">Serine hydrolase domain-containing protein</fullName>
        <ecNumber evidence="4">3.-.-.-</ecNumber>
    </submittedName>
</protein>
<evidence type="ECO:0000259" key="3">
    <source>
        <dbReference type="Pfam" id="PF00144"/>
    </source>
</evidence>